<accession>A0A2N7AVP3</accession>
<dbReference type="SUPFAM" id="SSF51735">
    <property type="entry name" value="NAD(P)-binding Rossmann-fold domains"/>
    <property type="match status" value="1"/>
</dbReference>
<dbReference type="AlphaFoldDB" id="A0A2N7AVP3"/>
<keyword evidence="1" id="KW-0560">Oxidoreductase</keyword>
<evidence type="ECO:0000313" key="3">
    <source>
        <dbReference type="Proteomes" id="UP000235649"/>
    </source>
</evidence>
<proteinExistence type="predicted"/>
<sequence length="278" mass="30806">MSEKIALVIGGNSGVGKKTAIDLAKEGLKLIIVGSNKLKTEAACKEIVKESQNKNVTSLSFDLSTKKGVEELYRIITQKVSQIDILISSVGVMFSDLKLSQDGYDLNLVLNYLTHFWIIQEFLPLLKKSKQGRILLVGAVPLAINHSKVSLPDFKTDKQAKYKMMSVISSATAARYLLMLYWSQRLINTNITINIFHPGYVTDSNLGNADSWISKQLGKAIGLIFSKKDQPIGAYLSSDPQLANTSGKFFNEKGKIVKLSKSYSSTMAEELYRITKDK</sequence>
<dbReference type="PANTHER" id="PTHR43157">
    <property type="entry name" value="PHOSPHATIDYLINOSITOL-GLYCAN BIOSYNTHESIS CLASS F PROTEIN-RELATED"/>
    <property type="match status" value="1"/>
</dbReference>
<dbReference type="InterPro" id="IPR036291">
    <property type="entry name" value="NAD(P)-bd_dom_sf"/>
</dbReference>
<keyword evidence="3" id="KW-1185">Reference proteome</keyword>
<dbReference type="OrthoDB" id="5786478at2"/>
<organism evidence="2 3">
    <name type="scientific">Companilactobacillus nuruki</name>
    <dbReference type="NCBI Taxonomy" id="1993540"/>
    <lineage>
        <taxon>Bacteria</taxon>
        <taxon>Bacillati</taxon>
        <taxon>Bacillota</taxon>
        <taxon>Bacilli</taxon>
        <taxon>Lactobacillales</taxon>
        <taxon>Lactobacillaceae</taxon>
        <taxon>Companilactobacillus</taxon>
    </lineage>
</organism>
<evidence type="ECO:0000256" key="1">
    <source>
        <dbReference type="ARBA" id="ARBA00023002"/>
    </source>
</evidence>
<dbReference type="PANTHER" id="PTHR43157:SF31">
    <property type="entry name" value="PHOSPHATIDYLINOSITOL-GLYCAN BIOSYNTHESIS CLASS F PROTEIN"/>
    <property type="match status" value="1"/>
</dbReference>
<dbReference type="Pfam" id="PF00106">
    <property type="entry name" value="adh_short"/>
    <property type="match status" value="1"/>
</dbReference>
<dbReference type="Gene3D" id="3.40.50.720">
    <property type="entry name" value="NAD(P)-binding Rossmann-like Domain"/>
    <property type="match status" value="1"/>
</dbReference>
<name>A0A2N7AVP3_9LACO</name>
<evidence type="ECO:0000313" key="2">
    <source>
        <dbReference type="EMBL" id="PMD72207.1"/>
    </source>
</evidence>
<dbReference type="Proteomes" id="UP000235649">
    <property type="component" value="Unassembled WGS sequence"/>
</dbReference>
<gene>
    <name evidence="2" type="ORF">CBP76_04435</name>
</gene>
<dbReference type="RefSeq" id="WP_102195735.1">
    <property type="nucleotide sequence ID" value="NZ_NIPR01000008.1"/>
</dbReference>
<protein>
    <submittedName>
        <fullName evidence="2">Short-chain dehydrogenase</fullName>
    </submittedName>
</protein>
<dbReference type="InterPro" id="IPR002347">
    <property type="entry name" value="SDR_fam"/>
</dbReference>
<comment type="caution">
    <text evidence="2">The sequence shown here is derived from an EMBL/GenBank/DDBJ whole genome shotgun (WGS) entry which is preliminary data.</text>
</comment>
<dbReference type="EMBL" id="NIPR01000008">
    <property type="protein sequence ID" value="PMD72207.1"/>
    <property type="molecule type" value="Genomic_DNA"/>
</dbReference>
<dbReference type="PRINTS" id="PR00081">
    <property type="entry name" value="GDHRDH"/>
</dbReference>
<dbReference type="GO" id="GO:0016491">
    <property type="term" value="F:oxidoreductase activity"/>
    <property type="evidence" value="ECO:0007669"/>
    <property type="project" value="UniProtKB-KW"/>
</dbReference>
<reference evidence="2 3" key="1">
    <citation type="submission" date="2017-05" db="EMBL/GenBank/DDBJ databases">
        <title>Lactobacillus nurukis nov., sp. nov., isolated from nuruk.</title>
        <authorList>
            <person name="Kim S.-J."/>
        </authorList>
    </citation>
    <scope>NUCLEOTIDE SEQUENCE [LARGE SCALE GENOMIC DNA]</scope>
    <source>
        <strain evidence="2 3">SYF10-1a</strain>
    </source>
</reference>